<organism evidence="2 3">
    <name type="scientific">Hibiscus sabdariffa</name>
    <name type="common">roselle</name>
    <dbReference type="NCBI Taxonomy" id="183260"/>
    <lineage>
        <taxon>Eukaryota</taxon>
        <taxon>Viridiplantae</taxon>
        <taxon>Streptophyta</taxon>
        <taxon>Embryophyta</taxon>
        <taxon>Tracheophyta</taxon>
        <taxon>Spermatophyta</taxon>
        <taxon>Magnoliopsida</taxon>
        <taxon>eudicotyledons</taxon>
        <taxon>Gunneridae</taxon>
        <taxon>Pentapetalae</taxon>
        <taxon>rosids</taxon>
        <taxon>malvids</taxon>
        <taxon>Malvales</taxon>
        <taxon>Malvaceae</taxon>
        <taxon>Malvoideae</taxon>
        <taxon>Hibiscus</taxon>
    </lineage>
</organism>
<dbReference type="EMBL" id="JBBPBM010000023">
    <property type="protein sequence ID" value="KAK8546566.1"/>
    <property type="molecule type" value="Genomic_DNA"/>
</dbReference>
<sequence length="86" mass="9356">MNQSAADKFFLISNIVQKDIPLYEDSNTGFDTIMEHTDEDSPVDKGENPKRPRCQGLVPSVSTVSVSTGIQRSLSADLVDGVSRSL</sequence>
<comment type="caution">
    <text evidence="2">The sequence shown here is derived from an EMBL/GenBank/DDBJ whole genome shotgun (WGS) entry which is preliminary data.</text>
</comment>
<evidence type="ECO:0000313" key="3">
    <source>
        <dbReference type="Proteomes" id="UP001472677"/>
    </source>
</evidence>
<dbReference type="Proteomes" id="UP001472677">
    <property type="component" value="Unassembled WGS sequence"/>
</dbReference>
<evidence type="ECO:0000313" key="2">
    <source>
        <dbReference type="EMBL" id="KAK8546566.1"/>
    </source>
</evidence>
<keyword evidence="3" id="KW-1185">Reference proteome</keyword>
<gene>
    <name evidence="2" type="ORF">V6N12_027343</name>
</gene>
<feature type="region of interest" description="Disordered" evidence="1">
    <location>
        <begin position="32"/>
        <end position="57"/>
    </location>
</feature>
<proteinExistence type="predicted"/>
<protein>
    <submittedName>
        <fullName evidence="2">Uncharacterized protein</fullName>
    </submittedName>
</protein>
<accession>A0ABR2DUF2</accession>
<reference evidence="2 3" key="1">
    <citation type="journal article" date="2024" name="G3 (Bethesda)">
        <title>Genome assembly of Hibiscus sabdariffa L. provides insights into metabolisms of medicinal natural products.</title>
        <authorList>
            <person name="Kim T."/>
        </authorList>
    </citation>
    <scope>NUCLEOTIDE SEQUENCE [LARGE SCALE GENOMIC DNA]</scope>
    <source>
        <strain evidence="2">TK-2024</strain>
        <tissue evidence="2">Old leaves</tissue>
    </source>
</reference>
<name>A0ABR2DUF2_9ROSI</name>
<evidence type="ECO:0000256" key="1">
    <source>
        <dbReference type="SAM" id="MobiDB-lite"/>
    </source>
</evidence>